<feature type="compositionally biased region" description="Low complexity" evidence="1">
    <location>
        <begin position="433"/>
        <end position="444"/>
    </location>
</feature>
<reference evidence="3" key="1">
    <citation type="journal article" date="2014" name="Genome Announc.">
        <title>Draft Genome Sequence of the Yeast Pseudozyma antarctica Type Strain JCM10317, a Producer of the Glycolipid Biosurfactants, Mannosylerythritol Lipids.</title>
        <authorList>
            <person name="Saika A."/>
            <person name="Koike H."/>
            <person name="Hori T."/>
            <person name="Fukuoka T."/>
            <person name="Sato S."/>
            <person name="Habe H."/>
            <person name="Kitamoto D."/>
            <person name="Morita T."/>
        </authorList>
    </citation>
    <scope>NUCLEOTIDE SEQUENCE [LARGE SCALE GENOMIC DNA]</scope>
    <source>
        <strain evidence="3">JCM 10317</strain>
    </source>
</reference>
<feature type="compositionally biased region" description="Low complexity" evidence="1">
    <location>
        <begin position="40"/>
        <end position="49"/>
    </location>
</feature>
<feature type="compositionally biased region" description="Basic residues" evidence="1">
    <location>
        <begin position="27"/>
        <end position="39"/>
    </location>
</feature>
<sequence>MCGAISFKRRLYAAVNGPKIETSSGNKTRHRPRRHRRRSSLGLRPPHLSAQGGNSSRFRFRTLTLVHSERQVASAEGHRVSYPPDTNNTIIIAHQVVAAPPTVRASAAIIMASQGSPPPSPSPTRGFDVLGLAMLLVPEDLRQQLAGCRAAYRTMTDVAFDLSKYPLSDDDLSVFISAWAVKNAPRLLQQDTGSQPYSSTAAPAAEAVATQPRPCTPVPTSPTISAHPSPQLLPGEPSTLEPTIIDLTRSPSPPSAAPAAVSNESADNHRDGAASKKTRTPAADAASESRPRKKNRCLPKSPPILIQTFLAPPKGATSQYQGVHLKSEKEGRYWYSKAVIRVQEVPSEGGFSVDKTGSEVRAAIQYDLWRLKLLDRHMTVNFEKMRRVYIHLLVHCTEYEAVEMAYECLGGDGFARSEAARIAQEADPQPAASGSSSNPISVDSPSPPPEAGPSSRAAEGPVRGTKPELTLSKFVPAKRESP</sequence>
<dbReference type="EMBL" id="DF830072">
    <property type="protein sequence ID" value="GAK64366.1"/>
    <property type="molecule type" value="Genomic_DNA"/>
</dbReference>
<gene>
    <name evidence="2" type="ORF">PAN0_005c2579</name>
</gene>
<keyword evidence="3" id="KW-1185">Reference proteome</keyword>
<feature type="region of interest" description="Disordered" evidence="1">
    <location>
        <begin position="191"/>
        <end position="300"/>
    </location>
</feature>
<dbReference type="HOGENOM" id="CLU_566178_0_0_1"/>
<evidence type="ECO:0000313" key="3">
    <source>
        <dbReference type="Proteomes" id="UP000053758"/>
    </source>
</evidence>
<accession>A0A081CCH0</accession>
<protein>
    <submittedName>
        <fullName evidence="2">Uncharacterized protein</fullName>
    </submittedName>
</protein>
<dbReference type="GeneID" id="26303354"/>
<organism evidence="2 3">
    <name type="scientific">Pseudozyma antarctica</name>
    <name type="common">Yeast</name>
    <name type="synonym">Candida antarctica</name>
    <dbReference type="NCBI Taxonomy" id="84753"/>
    <lineage>
        <taxon>Eukaryota</taxon>
        <taxon>Fungi</taxon>
        <taxon>Dikarya</taxon>
        <taxon>Basidiomycota</taxon>
        <taxon>Ustilaginomycotina</taxon>
        <taxon>Ustilaginomycetes</taxon>
        <taxon>Ustilaginales</taxon>
        <taxon>Ustilaginaceae</taxon>
        <taxon>Moesziomyces</taxon>
    </lineage>
</organism>
<feature type="region of interest" description="Disordered" evidence="1">
    <location>
        <begin position="422"/>
        <end position="482"/>
    </location>
</feature>
<proteinExistence type="predicted"/>
<dbReference type="Proteomes" id="UP000053758">
    <property type="component" value="Unassembled WGS sequence"/>
</dbReference>
<dbReference type="AlphaFoldDB" id="A0A081CCH0"/>
<feature type="compositionally biased region" description="Polar residues" evidence="1">
    <location>
        <begin position="191"/>
        <end position="200"/>
    </location>
</feature>
<name>A0A081CCH0_PSEA2</name>
<evidence type="ECO:0000256" key="1">
    <source>
        <dbReference type="SAM" id="MobiDB-lite"/>
    </source>
</evidence>
<dbReference type="RefSeq" id="XP_014657306.1">
    <property type="nucleotide sequence ID" value="XM_014801820.1"/>
</dbReference>
<feature type="region of interest" description="Disordered" evidence="1">
    <location>
        <begin position="18"/>
        <end position="54"/>
    </location>
</feature>
<evidence type="ECO:0000313" key="2">
    <source>
        <dbReference type="EMBL" id="GAK64366.1"/>
    </source>
</evidence>